<dbReference type="AlphaFoldDB" id="A0A9X3BP13"/>
<dbReference type="EMBL" id="CP092427">
    <property type="protein sequence ID" value="ULP34985.1"/>
    <property type="molecule type" value="Genomic_DNA"/>
</dbReference>
<dbReference type="EMBL" id="JACKRN010000424">
    <property type="protein sequence ID" value="MCV7070992.1"/>
    <property type="molecule type" value="Genomic_DNA"/>
</dbReference>
<sequence length="192" mass="19167">MLIGWGSAARLRPAACATGTVAALLMVVVGCTNVTDGSGSAPQGEAPLYRASVSASLEESAASSSARESERQASATTQAVQSACETMSSSSADAIAAVNTYVDAFNTDPGGSASNAGPAVDALNQSADLVSTGLSDALPGDLRDALTGWVDAARSVATAIAGNYPAEEFNASIAQLNDAKTTALDRCDAAFR</sequence>
<dbReference type="Proteomes" id="UP001055159">
    <property type="component" value="Chromosome"/>
</dbReference>
<evidence type="ECO:0000313" key="3">
    <source>
        <dbReference type="Proteomes" id="UP001055159"/>
    </source>
</evidence>
<evidence type="ECO:0000313" key="1">
    <source>
        <dbReference type="EMBL" id="MCV7070992.1"/>
    </source>
</evidence>
<dbReference type="RefSeq" id="WP_239735282.1">
    <property type="nucleotide sequence ID" value="NZ_CP092427.2"/>
</dbReference>
<evidence type="ECO:0000313" key="4">
    <source>
        <dbReference type="Proteomes" id="UP001140272"/>
    </source>
</evidence>
<organism evidence="1 4">
    <name type="scientific">Mycolicibacterium rufum</name>
    <dbReference type="NCBI Taxonomy" id="318424"/>
    <lineage>
        <taxon>Bacteria</taxon>
        <taxon>Bacillati</taxon>
        <taxon>Actinomycetota</taxon>
        <taxon>Actinomycetes</taxon>
        <taxon>Mycobacteriales</taxon>
        <taxon>Mycobacteriaceae</taxon>
        <taxon>Mycolicibacterium</taxon>
    </lineage>
</organism>
<dbReference type="Proteomes" id="UP001140272">
    <property type="component" value="Unassembled WGS sequence"/>
</dbReference>
<accession>A0A9X3BP13</accession>
<reference evidence="2" key="3">
    <citation type="submission" date="2022-08" db="EMBL/GenBank/DDBJ databases">
        <title>Whole genome sequencing of non-tuberculosis mycobacteria type-strains.</title>
        <authorList>
            <person name="Igarashi Y."/>
            <person name="Osugi A."/>
            <person name="Mitarai S."/>
        </authorList>
    </citation>
    <scope>NUCLEOTIDE SEQUENCE</scope>
    <source>
        <strain evidence="2">JCM 16372</strain>
    </source>
</reference>
<evidence type="ECO:0000313" key="2">
    <source>
        <dbReference type="EMBL" id="ULP34985.1"/>
    </source>
</evidence>
<protein>
    <submittedName>
        <fullName evidence="1">Uncharacterized protein</fullName>
    </submittedName>
</protein>
<proteinExistence type="predicted"/>
<keyword evidence="3" id="KW-1185">Reference proteome</keyword>
<gene>
    <name evidence="1" type="ORF">H7H73_11715</name>
    <name evidence="2" type="ORF">MJO55_16875</name>
</gene>
<reference evidence="1" key="1">
    <citation type="submission" date="2020-07" db="EMBL/GenBank/DDBJ databases">
        <authorList>
            <person name="Pettersson B.M.F."/>
            <person name="Behra P.R.K."/>
            <person name="Ramesh M."/>
            <person name="Das S."/>
            <person name="Dasgupta S."/>
            <person name="Kirsebom L.A."/>
        </authorList>
    </citation>
    <scope>NUCLEOTIDE SEQUENCE</scope>
    <source>
        <strain evidence="1">DSM 45406</strain>
    </source>
</reference>
<reference evidence="1" key="2">
    <citation type="journal article" date="2022" name="BMC Genomics">
        <title>Comparative genome analysis of mycobacteria focusing on tRNA and non-coding RNA.</title>
        <authorList>
            <person name="Behra P.R.K."/>
            <person name="Pettersson B.M.F."/>
            <person name="Ramesh M."/>
            <person name="Das S."/>
            <person name="Dasgupta S."/>
            <person name="Kirsebom L.A."/>
        </authorList>
    </citation>
    <scope>NUCLEOTIDE SEQUENCE</scope>
    <source>
        <strain evidence="1">DSM 45406</strain>
    </source>
</reference>
<name>A0A9X3BP13_9MYCO</name>